<evidence type="ECO:0000313" key="2">
    <source>
        <dbReference type="EMBL" id="AMP99877.1"/>
    </source>
</evidence>
<reference evidence="2 3" key="1">
    <citation type="submission" date="2016-03" db="EMBL/GenBank/DDBJ databases">
        <title>Complete genome sequence of Pedobacter cryoconitis PAMC 27485.</title>
        <authorList>
            <person name="Lee J."/>
            <person name="Kim O.-S."/>
        </authorList>
    </citation>
    <scope>NUCLEOTIDE SEQUENCE [LARGE SCALE GENOMIC DNA]</scope>
    <source>
        <strain evidence="2 3">PAMC 27485</strain>
    </source>
</reference>
<evidence type="ECO:0000259" key="1">
    <source>
        <dbReference type="Pfam" id="PF17293"/>
    </source>
</evidence>
<sequence length="87" mass="10306">MQASLKLHLYKQKTYTDGTHPVLLQYIIEGRVKRKVLTRCKLDDWDIKNNKVKTKVQNSARINNFLTTEFVELQLKSGDFFMLLINY</sequence>
<dbReference type="OrthoDB" id="1068680at2"/>
<accession>A0A127VFB2</accession>
<proteinExistence type="predicted"/>
<gene>
    <name evidence="2" type="ORF">AY601_3003</name>
</gene>
<dbReference type="InterPro" id="IPR035386">
    <property type="entry name" value="Arm-DNA-bind_5"/>
</dbReference>
<dbReference type="AlphaFoldDB" id="A0A127VFB2"/>
<dbReference type="Proteomes" id="UP000071561">
    <property type="component" value="Chromosome"/>
</dbReference>
<dbReference type="KEGG" id="pcm:AY601_3003"/>
<dbReference type="EMBL" id="CP014504">
    <property type="protein sequence ID" value="AMP99877.1"/>
    <property type="molecule type" value="Genomic_DNA"/>
</dbReference>
<evidence type="ECO:0000313" key="3">
    <source>
        <dbReference type="Proteomes" id="UP000071561"/>
    </source>
</evidence>
<dbReference type="Pfam" id="PF17293">
    <property type="entry name" value="Arm-DNA-bind_5"/>
    <property type="match status" value="1"/>
</dbReference>
<dbReference type="RefSeq" id="WP_068402424.1">
    <property type="nucleotide sequence ID" value="NZ_CP014504.1"/>
</dbReference>
<organism evidence="2 3">
    <name type="scientific">Pedobacter cryoconitis</name>
    <dbReference type="NCBI Taxonomy" id="188932"/>
    <lineage>
        <taxon>Bacteria</taxon>
        <taxon>Pseudomonadati</taxon>
        <taxon>Bacteroidota</taxon>
        <taxon>Sphingobacteriia</taxon>
        <taxon>Sphingobacteriales</taxon>
        <taxon>Sphingobacteriaceae</taxon>
        <taxon>Pedobacter</taxon>
    </lineage>
</organism>
<keyword evidence="3" id="KW-1185">Reference proteome</keyword>
<feature type="domain" description="Arm DNA-binding" evidence="1">
    <location>
        <begin position="8"/>
        <end position="72"/>
    </location>
</feature>
<protein>
    <recommendedName>
        <fullName evidence="1">Arm DNA-binding domain-containing protein</fullName>
    </recommendedName>
</protein>
<name>A0A127VFB2_9SPHI</name>